<evidence type="ECO:0000256" key="3">
    <source>
        <dbReference type="ARBA" id="ARBA00012895"/>
    </source>
</evidence>
<name>A0A2T6ZZ14_TUBBO</name>
<dbReference type="InterPro" id="IPR020568">
    <property type="entry name" value="Ribosomal_Su5_D2-typ_SF"/>
</dbReference>
<evidence type="ECO:0000256" key="7">
    <source>
        <dbReference type="SAM" id="MobiDB-lite"/>
    </source>
</evidence>
<dbReference type="GO" id="GO:0005634">
    <property type="term" value="C:nucleus"/>
    <property type="evidence" value="ECO:0007669"/>
    <property type="project" value="TreeGrafter"/>
</dbReference>
<dbReference type="GO" id="GO:0000712">
    <property type="term" value="P:resolution of meiotic recombination intermediates"/>
    <property type="evidence" value="ECO:0007669"/>
    <property type="project" value="TreeGrafter"/>
</dbReference>
<evidence type="ECO:0000256" key="2">
    <source>
        <dbReference type="ARBA" id="ARBA00001946"/>
    </source>
</evidence>
<accession>A0A2T6ZZ14</accession>
<feature type="domain" description="DNA topoisomerase type IIA subunit B" evidence="8">
    <location>
        <begin position="62"/>
        <end position="101"/>
    </location>
</feature>
<dbReference type="PANTHER" id="PTHR10169">
    <property type="entry name" value="DNA TOPOISOMERASE/GYRASE"/>
    <property type="match status" value="1"/>
</dbReference>
<dbReference type="Gene3D" id="3.30.230.10">
    <property type="match status" value="1"/>
</dbReference>
<evidence type="ECO:0000256" key="1">
    <source>
        <dbReference type="ARBA" id="ARBA00000185"/>
    </source>
</evidence>
<dbReference type="InterPro" id="IPR014721">
    <property type="entry name" value="Ribsml_uS5_D2-typ_fold_subgr"/>
</dbReference>
<dbReference type="GO" id="GO:0003918">
    <property type="term" value="F:DNA topoisomerase type II (double strand cut, ATP-hydrolyzing) activity"/>
    <property type="evidence" value="ECO:0007669"/>
    <property type="project" value="UniProtKB-EC"/>
</dbReference>
<dbReference type="Proteomes" id="UP000244722">
    <property type="component" value="Unassembled WGS sequence"/>
</dbReference>
<comment type="catalytic activity">
    <reaction evidence="1">
        <text>ATP-dependent breakage, passage and rejoining of double-stranded DNA.</text>
        <dbReference type="EC" id="5.6.2.2"/>
    </reaction>
</comment>
<dbReference type="Pfam" id="PF00204">
    <property type="entry name" value="DNA_gyraseB"/>
    <property type="match status" value="1"/>
</dbReference>
<keyword evidence="6" id="KW-0413">Isomerase</keyword>
<feature type="region of interest" description="Disordered" evidence="7">
    <location>
        <begin position="107"/>
        <end position="135"/>
    </location>
</feature>
<dbReference type="InterPro" id="IPR050634">
    <property type="entry name" value="DNA_Topoisomerase_II"/>
</dbReference>
<sequence length="135" mass="15224">MNGERIKLNFKKYCEIFINALHEAAGVEEKPVITWEVVNDRWEVAFAASSGNFQQGALKIQNKSGAAVTNAHMRNHFFIFVNCLIENPAFTSQTKEQLTTISKYTGLGQPTANWAKRSGPQHPDKRERGGCRKKE</sequence>
<keyword evidence="5" id="KW-0238">DNA-binding</keyword>
<evidence type="ECO:0000256" key="6">
    <source>
        <dbReference type="ARBA" id="ARBA00023235"/>
    </source>
</evidence>
<dbReference type="PANTHER" id="PTHR10169:SF38">
    <property type="entry name" value="DNA TOPOISOMERASE 2"/>
    <property type="match status" value="1"/>
</dbReference>
<comment type="cofactor">
    <cofactor evidence="2">
        <name>Mg(2+)</name>
        <dbReference type="ChEBI" id="CHEBI:18420"/>
    </cofactor>
</comment>
<dbReference type="STRING" id="42251.A0A2T6ZZ14"/>
<dbReference type="EC" id="5.6.2.2" evidence="3"/>
<dbReference type="GO" id="GO:0005524">
    <property type="term" value="F:ATP binding"/>
    <property type="evidence" value="ECO:0007669"/>
    <property type="project" value="InterPro"/>
</dbReference>
<evidence type="ECO:0000259" key="8">
    <source>
        <dbReference type="Pfam" id="PF00204"/>
    </source>
</evidence>
<dbReference type="EMBL" id="NESQ01000058">
    <property type="protein sequence ID" value="PUU80739.1"/>
    <property type="molecule type" value="Genomic_DNA"/>
</dbReference>
<evidence type="ECO:0000256" key="5">
    <source>
        <dbReference type="ARBA" id="ARBA00023125"/>
    </source>
</evidence>
<evidence type="ECO:0000313" key="9">
    <source>
        <dbReference type="EMBL" id="PUU80739.1"/>
    </source>
</evidence>
<gene>
    <name evidence="9" type="ORF">B9Z19DRAFT_1123076</name>
</gene>
<proteinExistence type="predicted"/>
<protein>
    <recommendedName>
        <fullName evidence="3">DNA topoisomerase (ATP-hydrolyzing)</fullName>
        <ecNumber evidence="3">5.6.2.2</ecNumber>
    </recommendedName>
</protein>
<feature type="compositionally biased region" description="Basic and acidic residues" evidence="7">
    <location>
        <begin position="122"/>
        <end position="135"/>
    </location>
</feature>
<evidence type="ECO:0000256" key="4">
    <source>
        <dbReference type="ARBA" id="ARBA00023029"/>
    </source>
</evidence>
<dbReference type="AlphaFoldDB" id="A0A2T6ZZ14"/>
<keyword evidence="10" id="KW-1185">Reference proteome</keyword>
<reference evidence="9 10" key="1">
    <citation type="submission" date="2017-04" db="EMBL/GenBank/DDBJ databases">
        <title>Draft genome sequence of Tuber borchii Vittad., a whitish edible truffle.</title>
        <authorList>
            <consortium name="DOE Joint Genome Institute"/>
            <person name="Murat C."/>
            <person name="Kuo A."/>
            <person name="Barry K.W."/>
            <person name="Clum A."/>
            <person name="Dockter R.B."/>
            <person name="Fauchery L."/>
            <person name="Iotti M."/>
            <person name="Kohler A."/>
            <person name="Labutti K."/>
            <person name="Lindquist E.A."/>
            <person name="Lipzen A."/>
            <person name="Ohm R.A."/>
            <person name="Wang M."/>
            <person name="Grigoriev I.V."/>
            <person name="Zambonelli A."/>
            <person name="Martin F.M."/>
        </authorList>
    </citation>
    <scope>NUCLEOTIDE SEQUENCE [LARGE SCALE GENOMIC DNA]</scope>
    <source>
        <strain evidence="9 10">Tbo3840</strain>
    </source>
</reference>
<evidence type="ECO:0000313" key="10">
    <source>
        <dbReference type="Proteomes" id="UP000244722"/>
    </source>
</evidence>
<dbReference type="InterPro" id="IPR013506">
    <property type="entry name" value="Topo_IIA_bsu_dom2"/>
</dbReference>
<dbReference type="GO" id="GO:0006265">
    <property type="term" value="P:DNA topological change"/>
    <property type="evidence" value="ECO:0007669"/>
    <property type="project" value="InterPro"/>
</dbReference>
<dbReference type="GO" id="GO:0003677">
    <property type="term" value="F:DNA binding"/>
    <property type="evidence" value="ECO:0007669"/>
    <property type="project" value="UniProtKB-KW"/>
</dbReference>
<organism evidence="9 10">
    <name type="scientific">Tuber borchii</name>
    <name type="common">White truffle</name>
    <dbReference type="NCBI Taxonomy" id="42251"/>
    <lineage>
        <taxon>Eukaryota</taxon>
        <taxon>Fungi</taxon>
        <taxon>Dikarya</taxon>
        <taxon>Ascomycota</taxon>
        <taxon>Pezizomycotina</taxon>
        <taxon>Pezizomycetes</taxon>
        <taxon>Pezizales</taxon>
        <taxon>Tuberaceae</taxon>
        <taxon>Tuber</taxon>
    </lineage>
</organism>
<dbReference type="SUPFAM" id="SSF54211">
    <property type="entry name" value="Ribosomal protein S5 domain 2-like"/>
    <property type="match status" value="1"/>
</dbReference>
<comment type="caution">
    <text evidence="9">The sequence shown here is derived from an EMBL/GenBank/DDBJ whole genome shotgun (WGS) entry which is preliminary data.</text>
</comment>
<keyword evidence="4" id="KW-0799">Topoisomerase</keyword>
<dbReference type="GO" id="GO:0000819">
    <property type="term" value="P:sister chromatid segregation"/>
    <property type="evidence" value="ECO:0007669"/>
    <property type="project" value="TreeGrafter"/>
</dbReference>
<dbReference type="OrthoDB" id="2437734at2759"/>